<accession>A0A1L8D866</accession>
<organism evidence="1">
    <name type="scientific">Nyssomyia neivai</name>
    <dbReference type="NCBI Taxonomy" id="330878"/>
    <lineage>
        <taxon>Eukaryota</taxon>
        <taxon>Metazoa</taxon>
        <taxon>Ecdysozoa</taxon>
        <taxon>Arthropoda</taxon>
        <taxon>Hexapoda</taxon>
        <taxon>Insecta</taxon>
        <taxon>Pterygota</taxon>
        <taxon>Neoptera</taxon>
        <taxon>Endopterygota</taxon>
        <taxon>Diptera</taxon>
        <taxon>Nematocera</taxon>
        <taxon>Psychodoidea</taxon>
        <taxon>Psychodidae</taxon>
        <taxon>Nyssomyia</taxon>
    </lineage>
</organism>
<sequence length="112" mass="12982">MLKSICESPSTLFHPSNLTRRQQCILTRLRIGHTRLTHKYLMEGRQQCDICDVCEGDKPLTVKHVIEECKKYSVIRNSLGDINLKLIGDRSDEKTIKKVIDFIVKNKLDKEI</sequence>
<proteinExistence type="predicted"/>
<protein>
    <submittedName>
        <fullName evidence="1">Uncharacterized protein</fullName>
    </submittedName>
</protein>
<dbReference type="AlphaFoldDB" id="A0A1L8D866"/>
<evidence type="ECO:0000313" key="1">
    <source>
        <dbReference type="EMBL" id="JAV02530.1"/>
    </source>
</evidence>
<name>A0A1L8D866_9DIPT</name>
<reference evidence="1" key="1">
    <citation type="submission" date="2016-12" db="EMBL/GenBank/DDBJ databases">
        <title>An insight into the sialome and mialome of the sand fly, Nyssomyia neivai.</title>
        <authorList>
            <person name="Sebastian V."/>
            <person name="Goulart T.M."/>
            <person name="Oliveira W."/>
            <person name="Calvo E."/>
            <person name="Oliveira L.F."/>
            <person name="Pinto M.C."/>
            <person name="Rosselino A.M."/>
            <person name="Ribeiro J.M."/>
        </authorList>
    </citation>
    <scope>NUCLEOTIDE SEQUENCE</scope>
</reference>
<dbReference type="EMBL" id="GFDF01011554">
    <property type="protein sequence ID" value="JAV02530.1"/>
    <property type="molecule type" value="Transcribed_RNA"/>
</dbReference>